<dbReference type="InterPro" id="IPR008622">
    <property type="entry name" value="FliT"/>
</dbReference>
<evidence type="ECO:0000313" key="8">
    <source>
        <dbReference type="EMBL" id="GEN47172.1"/>
    </source>
</evidence>
<protein>
    <recommendedName>
        <fullName evidence="7">Flagellar protein FliT</fullName>
    </recommendedName>
</protein>
<keyword evidence="4" id="KW-0143">Chaperone</keyword>
<comment type="subcellular location">
    <subcellularLocation>
        <location evidence="1">Cytoplasm</location>
        <location evidence="1">Cytosol</location>
    </subcellularLocation>
</comment>
<keyword evidence="9" id="KW-1185">Reference proteome</keyword>
<keyword evidence="2" id="KW-0963">Cytoplasm</keyword>
<evidence type="ECO:0000256" key="7">
    <source>
        <dbReference type="ARBA" id="ARBA00093797"/>
    </source>
</evidence>
<evidence type="ECO:0000256" key="4">
    <source>
        <dbReference type="ARBA" id="ARBA00023186"/>
    </source>
</evidence>
<comment type="caution">
    <text evidence="8">The sequence shown here is derived from an EMBL/GenBank/DDBJ whole genome shotgun (WGS) entry which is preliminary data.</text>
</comment>
<evidence type="ECO:0000256" key="2">
    <source>
        <dbReference type="ARBA" id="ARBA00022490"/>
    </source>
</evidence>
<organism evidence="8 9">
    <name type="scientific">Alkalibacillus haloalkaliphilus</name>
    <dbReference type="NCBI Taxonomy" id="94136"/>
    <lineage>
        <taxon>Bacteria</taxon>
        <taxon>Bacillati</taxon>
        <taxon>Bacillota</taxon>
        <taxon>Bacilli</taxon>
        <taxon>Bacillales</taxon>
        <taxon>Bacillaceae</taxon>
        <taxon>Alkalibacillus</taxon>
    </lineage>
</organism>
<evidence type="ECO:0000256" key="1">
    <source>
        <dbReference type="ARBA" id="ARBA00004514"/>
    </source>
</evidence>
<comment type="function">
    <text evidence="5">May act as an export chaperone for the filament capping protein FliD.</text>
</comment>
<dbReference type="Pfam" id="PF05400">
    <property type="entry name" value="FliT"/>
    <property type="match status" value="1"/>
</dbReference>
<gene>
    <name evidence="8" type="ORF">AHA02nite_29480</name>
</gene>
<comment type="similarity">
    <text evidence="6">Belongs to the bacillales FliT family.</text>
</comment>
<dbReference type="RefSeq" id="WP_146818623.1">
    <property type="nucleotide sequence ID" value="NZ_BJYA01000026.1"/>
</dbReference>
<dbReference type="OrthoDB" id="2353131at2"/>
<sequence>MSEVKALYTLTKQMLDRFKQADKIDREQLINEFDEFVVKRGQVIEQLSGEYTEEEKRIGEETLKLDRELQQLADQYMKNFQKDFASFKKKQVTNKKYINPYQNLQGNDGSFIDKRN</sequence>
<proteinExistence type="inferred from homology"/>
<evidence type="ECO:0000313" key="9">
    <source>
        <dbReference type="Proteomes" id="UP000321440"/>
    </source>
</evidence>
<evidence type="ECO:0000256" key="3">
    <source>
        <dbReference type="ARBA" id="ARBA00022795"/>
    </source>
</evidence>
<evidence type="ECO:0000256" key="5">
    <source>
        <dbReference type="ARBA" id="ARBA00093765"/>
    </source>
</evidence>
<accession>A0A511WD29</accession>
<keyword evidence="3" id="KW-1005">Bacterial flagellum biogenesis</keyword>
<reference evidence="8 9" key="1">
    <citation type="submission" date="2019-07" db="EMBL/GenBank/DDBJ databases">
        <title>Whole genome shotgun sequence of Alkalibacillus haloalkaliphilus NBRC 103110.</title>
        <authorList>
            <person name="Hosoyama A."/>
            <person name="Uohara A."/>
            <person name="Ohji S."/>
            <person name="Ichikawa N."/>
        </authorList>
    </citation>
    <scope>NUCLEOTIDE SEQUENCE [LARGE SCALE GENOMIC DNA]</scope>
    <source>
        <strain evidence="8 9">NBRC 103110</strain>
    </source>
</reference>
<dbReference type="EMBL" id="BJYA01000026">
    <property type="protein sequence ID" value="GEN47172.1"/>
    <property type="molecule type" value="Genomic_DNA"/>
</dbReference>
<evidence type="ECO:0000256" key="6">
    <source>
        <dbReference type="ARBA" id="ARBA00093785"/>
    </source>
</evidence>
<name>A0A511WD29_9BACI</name>
<dbReference type="AlphaFoldDB" id="A0A511WD29"/>
<dbReference type="Proteomes" id="UP000321440">
    <property type="component" value="Unassembled WGS sequence"/>
</dbReference>